<evidence type="ECO:0000313" key="2">
    <source>
        <dbReference type="Proteomes" id="UP000680706"/>
    </source>
</evidence>
<dbReference type="Proteomes" id="UP000680706">
    <property type="component" value="Chromosome"/>
</dbReference>
<evidence type="ECO:0000313" key="1">
    <source>
        <dbReference type="EMBL" id="QUS54498.1"/>
    </source>
</evidence>
<sequence>MIDFDDDLNEMLRTDEFATTATYALQNGDTGQLTGIFTNEGEETSFGEAGMLTSKPVFAVKGSDIPAEFGEGAELLIDGQRFTATSCPMSDGAGLSEILLERE</sequence>
<gene>
    <name evidence="1" type="ORF">KGB56_13970</name>
</gene>
<organism evidence="1 2">
    <name type="scientific">Pseudovibrio brasiliensis</name>
    <dbReference type="NCBI Taxonomy" id="1898042"/>
    <lineage>
        <taxon>Bacteria</taxon>
        <taxon>Pseudomonadati</taxon>
        <taxon>Pseudomonadota</taxon>
        <taxon>Alphaproteobacteria</taxon>
        <taxon>Hyphomicrobiales</taxon>
        <taxon>Stappiaceae</taxon>
        <taxon>Pseudovibrio</taxon>
    </lineage>
</organism>
<dbReference type="RefSeq" id="WP_075698846.1">
    <property type="nucleotide sequence ID" value="NZ_CP074126.1"/>
</dbReference>
<accession>A0ABX8AHF3</accession>
<dbReference type="Pfam" id="PF05354">
    <property type="entry name" value="Phage_attach"/>
    <property type="match status" value="1"/>
</dbReference>
<dbReference type="InterPro" id="IPR008018">
    <property type="entry name" value="Phage_tail_attach_FII"/>
</dbReference>
<protein>
    <submittedName>
        <fullName evidence="1">Uncharacterized protein</fullName>
    </submittedName>
</protein>
<dbReference type="Gene3D" id="2.40.10.180">
    <property type="entry name" value="Phage tail proteins"/>
    <property type="match status" value="1"/>
</dbReference>
<dbReference type="InterPro" id="IPR053734">
    <property type="entry name" value="Phage_Head-Tail_Connect_sf"/>
</dbReference>
<keyword evidence="2" id="KW-1185">Reference proteome</keyword>
<name>A0ABX8AHF3_9HYPH</name>
<reference evidence="1 2" key="1">
    <citation type="journal article" date="2021" name="Angew. Chem. Int. Ed. Engl.">
        <title>A novel family of nonribosomal peptides modulate collective behavior in Pseudovibrio bacteria isolated from marine sponges.</title>
        <authorList>
            <person name="Ioca L.P."/>
            <person name="Dai Y."/>
            <person name="Kunakom S."/>
            <person name="Diaz-Espinosa J."/>
            <person name="Krunic A."/>
            <person name="Crnkovic C.M."/>
            <person name="Orjala J."/>
            <person name="Sanchez L.M."/>
            <person name="Ferreira A.G."/>
            <person name="Berlinck R.G.S."/>
            <person name="Eustaquio A.S."/>
        </authorList>
    </citation>
    <scope>NUCLEOTIDE SEQUENCE [LARGE SCALE GENOMIC DNA]</scope>
    <source>
        <strain evidence="1 2">Ab134</strain>
    </source>
</reference>
<proteinExistence type="predicted"/>
<dbReference type="EMBL" id="CP074126">
    <property type="protein sequence ID" value="QUS54498.1"/>
    <property type="molecule type" value="Genomic_DNA"/>
</dbReference>